<name>A0ABP8XE31_9ACTN</name>
<dbReference type="Pfam" id="PF13350">
    <property type="entry name" value="Y_phosphatase3"/>
    <property type="match status" value="1"/>
</dbReference>
<proteinExistence type="inferred from homology"/>
<accession>A0ABP8XE31</accession>
<dbReference type="RefSeq" id="WP_345521673.1">
    <property type="nucleotide sequence ID" value="NZ_BAABKM010000002.1"/>
</dbReference>
<dbReference type="PANTHER" id="PTHR31126">
    <property type="entry name" value="TYROSINE-PROTEIN PHOSPHATASE"/>
    <property type="match status" value="1"/>
</dbReference>
<dbReference type="PANTHER" id="PTHR31126:SF1">
    <property type="entry name" value="TYROSINE SPECIFIC PROTEIN PHOSPHATASES DOMAIN-CONTAINING PROTEIN"/>
    <property type="match status" value="1"/>
</dbReference>
<comment type="similarity">
    <text evidence="1">Belongs to the protein-tyrosine phosphatase family.</text>
</comment>
<reference evidence="3" key="1">
    <citation type="journal article" date="2019" name="Int. J. Syst. Evol. Microbiol.">
        <title>The Global Catalogue of Microorganisms (GCM) 10K type strain sequencing project: providing services to taxonomists for standard genome sequencing and annotation.</title>
        <authorList>
            <consortium name="The Broad Institute Genomics Platform"/>
            <consortium name="The Broad Institute Genome Sequencing Center for Infectious Disease"/>
            <person name="Wu L."/>
            <person name="Ma J."/>
        </authorList>
    </citation>
    <scope>NUCLEOTIDE SEQUENCE [LARGE SCALE GENOMIC DNA]</scope>
    <source>
        <strain evidence="3">JCM 18531</strain>
    </source>
</reference>
<dbReference type="EMBL" id="BAABKM010000002">
    <property type="protein sequence ID" value="GAA4706292.1"/>
    <property type="molecule type" value="Genomic_DNA"/>
</dbReference>
<dbReference type="InterPro" id="IPR026893">
    <property type="entry name" value="Tyr/Ser_Pase_IphP-type"/>
</dbReference>
<comment type="caution">
    <text evidence="2">The sequence shown here is derived from an EMBL/GenBank/DDBJ whole genome shotgun (WGS) entry which is preliminary data.</text>
</comment>
<evidence type="ECO:0000256" key="1">
    <source>
        <dbReference type="ARBA" id="ARBA00009580"/>
    </source>
</evidence>
<sequence>MTDTADRPVASDAPRELARLASADNFRDVAGPGAGYPVAGGGRVARGVFYRSNELQLTAADAGTLADLGITRIHDLRGQMEIDAHPDVEVAGASWHHVEISGIPMELVSGLEDAESAVRVMREVYDAFVRTPGARAAYAELLTDLATAPVPQLFHCTAGKDRTGWAAALLLEIAGVDRATILTDYLLTNTVSTATRAKYLALIAEHLGEDKKAVYEPTMVVEESYLQTAYDAVTELYGSVDGYLRDGLGLSSDTLTRLRARLVG</sequence>
<dbReference type="SUPFAM" id="SSF52799">
    <property type="entry name" value="(Phosphotyrosine protein) phosphatases II"/>
    <property type="match status" value="1"/>
</dbReference>
<dbReference type="InterPro" id="IPR029021">
    <property type="entry name" value="Prot-tyrosine_phosphatase-like"/>
</dbReference>
<dbReference type="InterPro" id="IPR016130">
    <property type="entry name" value="Tyr_Pase_AS"/>
</dbReference>
<keyword evidence="3" id="KW-1185">Reference proteome</keyword>
<organism evidence="2 3">
    <name type="scientific">Nocardioides conyzicola</name>
    <dbReference type="NCBI Taxonomy" id="1651781"/>
    <lineage>
        <taxon>Bacteria</taxon>
        <taxon>Bacillati</taxon>
        <taxon>Actinomycetota</taxon>
        <taxon>Actinomycetes</taxon>
        <taxon>Propionibacteriales</taxon>
        <taxon>Nocardioidaceae</taxon>
        <taxon>Nocardioides</taxon>
    </lineage>
</organism>
<protein>
    <submittedName>
        <fullName evidence="2">Tyrosine-protein phosphatase</fullName>
    </submittedName>
</protein>
<dbReference type="Gene3D" id="3.90.190.10">
    <property type="entry name" value="Protein tyrosine phosphatase superfamily"/>
    <property type="match status" value="1"/>
</dbReference>
<evidence type="ECO:0000313" key="2">
    <source>
        <dbReference type="EMBL" id="GAA4706292.1"/>
    </source>
</evidence>
<gene>
    <name evidence="2" type="ORF">GCM10023349_25430</name>
</gene>
<dbReference type="PROSITE" id="PS00383">
    <property type="entry name" value="TYR_PHOSPHATASE_1"/>
    <property type="match status" value="1"/>
</dbReference>
<evidence type="ECO:0000313" key="3">
    <source>
        <dbReference type="Proteomes" id="UP001499974"/>
    </source>
</evidence>
<dbReference type="Proteomes" id="UP001499974">
    <property type="component" value="Unassembled WGS sequence"/>
</dbReference>